<reference evidence="1" key="1">
    <citation type="submission" date="2018-02" db="EMBL/GenBank/DDBJ databases">
        <title>Rhizophora mucronata_Transcriptome.</title>
        <authorList>
            <person name="Meera S.P."/>
            <person name="Sreeshan A."/>
            <person name="Augustine A."/>
        </authorList>
    </citation>
    <scope>NUCLEOTIDE SEQUENCE</scope>
    <source>
        <tissue evidence="1">Leaf</tissue>
    </source>
</reference>
<sequence length="47" mass="5472">MVTSLTFTSSFCICISPRRRNVMHMSPFVEKPPIMVFQETTFLFSLL</sequence>
<accession>A0A2P2Q3E5</accession>
<organism evidence="1">
    <name type="scientific">Rhizophora mucronata</name>
    <name type="common">Asiatic mangrove</name>
    <dbReference type="NCBI Taxonomy" id="61149"/>
    <lineage>
        <taxon>Eukaryota</taxon>
        <taxon>Viridiplantae</taxon>
        <taxon>Streptophyta</taxon>
        <taxon>Embryophyta</taxon>
        <taxon>Tracheophyta</taxon>
        <taxon>Spermatophyta</taxon>
        <taxon>Magnoliopsida</taxon>
        <taxon>eudicotyledons</taxon>
        <taxon>Gunneridae</taxon>
        <taxon>Pentapetalae</taxon>
        <taxon>rosids</taxon>
        <taxon>fabids</taxon>
        <taxon>Malpighiales</taxon>
        <taxon>Rhizophoraceae</taxon>
        <taxon>Rhizophora</taxon>
    </lineage>
</organism>
<proteinExistence type="predicted"/>
<dbReference type="EMBL" id="GGEC01080949">
    <property type="protein sequence ID" value="MBX61433.1"/>
    <property type="molecule type" value="Transcribed_RNA"/>
</dbReference>
<name>A0A2P2Q3E5_RHIMU</name>
<evidence type="ECO:0000313" key="1">
    <source>
        <dbReference type="EMBL" id="MBX61433.1"/>
    </source>
</evidence>
<protein>
    <submittedName>
        <fullName evidence="1">Uncharacterized protein</fullName>
    </submittedName>
</protein>
<dbReference type="AlphaFoldDB" id="A0A2P2Q3E5"/>